<comment type="caution">
    <text evidence="8">The sequence shown here is derived from an EMBL/GenBank/DDBJ whole genome shotgun (WGS) entry which is preliminary data.</text>
</comment>
<dbReference type="SUPFAM" id="SSF53955">
    <property type="entry name" value="Lysozyme-like"/>
    <property type="match status" value="1"/>
</dbReference>
<dbReference type="CDD" id="cd01009">
    <property type="entry name" value="PBP2_YfhD_N"/>
    <property type="match status" value="1"/>
</dbReference>
<evidence type="ECO:0000256" key="6">
    <source>
        <dbReference type="HAMAP-Rule" id="MF_02016"/>
    </source>
</evidence>
<dbReference type="GO" id="GO:0016829">
    <property type="term" value="F:lyase activity"/>
    <property type="evidence" value="ECO:0007669"/>
    <property type="project" value="UniProtKB-KW"/>
</dbReference>
<comment type="caution">
    <text evidence="6">Lacks conserved residue(s) required for the propagation of feature annotation.</text>
</comment>
<dbReference type="HAMAP" id="MF_02016">
    <property type="entry name" value="MltF"/>
    <property type="match status" value="1"/>
</dbReference>
<dbReference type="InterPro" id="IPR023346">
    <property type="entry name" value="Lysozyme-like_dom_sf"/>
</dbReference>
<dbReference type="PANTHER" id="PTHR35936:SF32">
    <property type="entry name" value="MEMBRANE-BOUND LYTIC MUREIN TRANSGLYCOSYLASE F"/>
    <property type="match status" value="1"/>
</dbReference>
<gene>
    <name evidence="6 8" type="primary">mltF</name>
    <name evidence="8" type="ORF">ACIKP9_01610</name>
</gene>
<comment type="subcellular location">
    <subcellularLocation>
        <location evidence="6">Cell outer membrane</location>
        <topology evidence="6">Peripheral membrane protein</topology>
    </subcellularLocation>
    <text evidence="6">Attached to the inner leaflet of the outer membrane.</text>
</comment>
<feature type="signal peptide" evidence="6">
    <location>
        <begin position="1"/>
        <end position="19"/>
    </location>
</feature>
<dbReference type="NCBIfam" id="NF008112">
    <property type="entry name" value="PRK10859.1"/>
    <property type="match status" value="1"/>
</dbReference>
<name>A0ABW8GLT2_9PROT</name>
<dbReference type="Gene3D" id="3.40.190.10">
    <property type="entry name" value="Periplasmic binding protein-like II"/>
    <property type="match status" value="2"/>
</dbReference>
<protein>
    <recommendedName>
        <fullName evidence="6">Membrane-bound lytic murein transglycosylase F</fullName>
        <ecNumber evidence="6">4.2.2.n1</ecNumber>
    </recommendedName>
    <alternativeName>
        <fullName evidence="6">Murein lyase F</fullName>
    </alternativeName>
</protein>
<dbReference type="PANTHER" id="PTHR35936">
    <property type="entry name" value="MEMBRANE-BOUND LYTIC MUREIN TRANSGLYCOSYLASE F"/>
    <property type="match status" value="1"/>
</dbReference>
<dbReference type="Gene3D" id="1.10.530.10">
    <property type="match status" value="1"/>
</dbReference>
<comment type="domain">
    <text evidence="6">The N-terminal domain does not have lytic activity and probably modulates enzymatic activity. The C-terminal domain is the catalytic active domain.</text>
</comment>
<accession>A0ABW8GLT2</accession>
<evidence type="ECO:0000313" key="8">
    <source>
        <dbReference type="EMBL" id="MFJ5444920.1"/>
    </source>
</evidence>
<dbReference type="PROSITE" id="PS51257">
    <property type="entry name" value="PROKAR_LIPOPROTEIN"/>
    <property type="match status" value="1"/>
</dbReference>
<dbReference type="Pfam" id="PF00497">
    <property type="entry name" value="SBP_bac_3"/>
    <property type="match status" value="1"/>
</dbReference>
<evidence type="ECO:0000256" key="2">
    <source>
        <dbReference type="ARBA" id="ARBA00023136"/>
    </source>
</evidence>
<dbReference type="RefSeq" id="WP_400878420.1">
    <property type="nucleotide sequence ID" value="NZ_JBIWXY010000001.1"/>
</dbReference>
<evidence type="ECO:0000259" key="7">
    <source>
        <dbReference type="SMART" id="SM00062"/>
    </source>
</evidence>
<evidence type="ECO:0000256" key="5">
    <source>
        <dbReference type="ARBA" id="ARBA00023316"/>
    </source>
</evidence>
<comment type="catalytic activity">
    <reaction evidence="6">
        <text>Exolytic cleavage of the (1-&gt;4)-beta-glycosidic linkage between N-acetylmuramic acid (MurNAc) and N-acetylglucosamine (GlcNAc) residues in peptidoglycan, from either the reducing or the non-reducing ends of the peptidoglycan chains, with concomitant formation of a 1,6-anhydrobond in the MurNAc residue.</text>
        <dbReference type="EC" id="4.2.2.n1"/>
    </reaction>
</comment>
<keyword evidence="2 6" id="KW-0472">Membrane</keyword>
<keyword evidence="4 6" id="KW-0456">Lyase</keyword>
<evidence type="ECO:0000256" key="3">
    <source>
        <dbReference type="ARBA" id="ARBA00023237"/>
    </source>
</evidence>
<keyword evidence="1 6" id="KW-0732">Signal</keyword>
<feature type="domain" description="Solute-binding protein family 3/N-terminal" evidence="7">
    <location>
        <begin position="31"/>
        <end position="259"/>
    </location>
</feature>
<comment type="similarity">
    <text evidence="6">In the N-terminal section; belongs to the bacterial solute-binding protein 3 family.</text>
</comment>
<reference evidence="8 9" key="1">
    <citation type="submission" date="2024-11" db="EMBL/GenBank/DDBJ databases">
        <authorList>
            <person name="Kaparullina E.N."/>
            <person name="Delegan Y.A."/>
            <person name="Doronina N.V."/>
        </authorList>
    </citation>
    <scope>NUCLEOTIDE SEQUENCE [LARGE SCALE GENOMIC DNA]</scope>
    <source>
        <strain evidence="8 9">7sh_L</strain>
    </source>
</reference>
<dbReference type="InterPro" id="IPR001638">
    <property type="entry name" value="Solute-binding_3/MltF_N"/>
</dbReference>
<dbReference type="SUPFAM" id="SSF53850">
    <property type="entry name" value="Periplasmic binding protein-like II"/>
    <property type="match status" value="1"/>
</dbReference>
<dbReference type="Proteomes" id="UP001617669">
    <property type="component" value="Unassembled WGS sequence"/>
</dbReference>
<proteinExistence type="inferred from homology"/>
<comment type="function">
    <text evidence="6">Murein-degrading enzyme that degrades murein glycan strands and insoluble, high-molecular weight murein sacculi, with the concomitant formation of a 1,6-anhydromuramoyl product. Lytic transglycosylases (LTs) play an integral role in the metabolism of the peptidoglycan (PG) sacculus. Their lytic action creates space within the PG sacculus to allow for its expansion as well as for the insertion of various structures such as secretion systems and flagella.</text>
</comment>
<dbReference type="Pfam" id="PF01464">
    <property type="entry name" value="SLT"/>
    <property type="match status" value="1"/>
</dbReference>
<dbReference type="SMART" id="SM00062">
    <property type="entry name" value="PBPb"/>
    <property type="match status" value="1"/>
</dbReference>
<comment type="similarity">
    <text evidence="6">In the C-terminal section; belongs to the transglycosylase Slt family.</text>
</comment>
<evidence type="ECO:0000256" key="4">
    <source>
        <dbReference type="ARBA" id="ARBA00023239"/>
    </source>
</evidence>
<dbReference type="EMBL" id="JBIWXY010000001">
    <property type="protein sequence ID" value="MFJ5444920.1"/>
    <property type="molecule type" value="Genomic_DNA"/>
</dbReference>
<keyword evidence="3 6" id="KW-0998">Cell outer membrane</keyword>
<evidence type="ECO:0000256" key="1">
    <source>
        <dbReference type="ARBA" id="ARBA00022729"/>
    </source>
</evidence>
<dbReference type="InterPro" id="IPR008258">
    <property type="entry name" value="Transglycosylase_SLT_dom_1"/>
</dbReference>
<organism evidence="8 9">
    <name type="scientific">Methylobacillus methanolivorans</name>
    <dbReference type="NCBI Taxonomy" id="1848927"/>
    <lineage>
        <taxon>Bacteria</taxon>
        <taxon>Pseudomonadati</taxon>
        <taxon>Pseudomonadota</taxon>
        <taxon>Betaproteobacteria</taxon>
        <taxon>Nitrosomonadales</taxon>
        <taxon>Methylophilaceae</taxon>
        <taxon>Methylobacillus</taxon>
    </lineage>
</organism>
<keyword evidence="5 6" id="KW-0961">Cell wall biogenesis/degradation</keyword>
<feature type="active site" evidence="6">
    <location>
        <position position="306"/>
    </location>
</feature>
<evidence type="ECO:0000313" key="9">
    <source>
        <dbReference type="Proteomes" id="UP001617669"/>
    </source>
</evidence>
<feature type="chain" id="PRO_5044941146" description="Membrane-bound lytic murein transglycosylase F" evidence="6">
    <location>
        <begin position="20"/>
        <end position="472"/>
    </location>
</feature>
<sequence length="472" mass="53713" precursor="true">MRSLVIFLLVLLLMGCKEAPKPLADPRQTKEIIVVTHNGPSTYYYSGNNQYAGLEHDLVRNFVRELGPEYSVKFLVVHNISQVIPALLKHKAHFAAADLTITSTREHLVSFTKPYHQVQQQIVFNTELSKAPTKVKDLFGKQITVSSGTSYSERLQRLREKEPQLHWTETSHANSDELMAQVAEGELDYTVADGHLISLVQNYYPNLGASLRLGKPEQVAWAFPKTGDKWLYDKANAFFARISQDGTLRNLIDRYYGHADRLKPVDVTAFMQRSETLLPQYKRYFYEAQELTGLDWRLVAAIAYQESHWDRFNTSPTNVRGMMMLTEDTADRLGVTDRLDARQSIVAGARYVLMLKDLIPDTVHEPDRTWMALAAYNIGYAHLQDARILAKRLKLNPDRWVDVKKALPLLGKEEHFSTLKYGFARGGAPVVFVESVRTYHKILARREPRHTPIFPSFEVAGLNGIANAPSQE</sequence>
<dbReference type="CDD" id="cd13403">
    <property type="entry name" value="MLTF-like"/>
    <property type="match status" value="1"/>
</dbReference>
<keyword evidence="9" id="KW-1185">Reference proteome</keyword>
<dbReference type="InterPro" id="IPR023703">
    <property type="entry name" value="MltF"/>
</dbReference>
<feature type="region of interest" description="LT domain" evidence="6">
    <location>
        <begin position="260"/>
        <end position="472"/>
    </location>
</feature>
<dbReference type="EC" id="4.2.2.n1" evidence="6"/>